<dbReference type="PANTHER" id="PTHR33048:SF96">
    <property type="entry name" value="INTEGRAL MEMBRANE PROTEIN"/>
    <property type="match status" value="1"/>
</dbReference>
<protein>
    <recommendedName>
        <fullName evidence="8">Rhodopsin domain-containing protein</fullName>
    </recommendedName>
</protein>
<keyword evidence="3 7" id="KW-1133">Transmembrane helix</keyword>
<comment type="caution">
    <text evidence="9">The sequence shown here is derived from an EMBL/GenBank/DDBJ whole genome shotgun (WGS) entry which is preliminary data.</text>
</comment>
<evidence type="ECO:0000256" key="1">
    <source>
        <dbReference type="ARBA" id="ARBA00004141"/>
    </source>
</evidence>
<dbReference type="InterPro" id="IPR052337">
    <property type="entry name" value="SAT4-like"/>
</dbReference>
<feature type="transmembrane region" description="Helical" evidence="7">
    <location>
        <begin position="122"/>
        <end position="151"/>
    </location>
</feature>
<feature type="transmembrane region" description="Helical" evidence="7">
    <location>
        <begin position="171"/>
        <end position="192"/>
    </location>
</feature>
<dbReference type="Pfam" id="PF20684">
    <property type="entry name" value="Fung_rhodopsin"/>
    <property type="match status" value="1"/>
</dbReference>
<evidence type="ECO:0000256" key="7">
    <source>
        <dbReference type="SAM" id="Phobius"/>
    </source>
</evidence>
<proteinExistence type="inferred from homology"/>
<dbReference type="EMBL" id="JAPEUR010000124">
    <property type="protein sequence ID" value="KAJ4319444.1"/>
    <property type="molecule type" value="Genomic_DNA"/>
</dbReference>
<evidence type="ECO:0000256" key="3">
    <source>
        <dbReference type="ARBA" id="ARBA00022989"/>
    </source>
</evidence>
<keyword evidence="4 7" id="KW-0472">Membrane</keyword>
<comment type="subcellular location">
    <subcellularLocation>
        <location evidence="1">Membrane</location>
        <topology evidence="1">Multi-pass membrane protein</topology>
    </subcellularLocation>
</comment>
<feature type="transmembrane region" description="Helical" evidence="7">
    <location>
        <begin position="12"/>
        <end position="31"/>
    </location>
</feature>
<dbReference type="GO" id="GO:0016020">
    <property type="term" value="C:membrane"/>
    <property type="evidence" value="ECO:0007669"/>
    <property type="project" value="UniProtKB-SubCell"/>
</dbReference>
<feature type="transmembrane region" description="Helical" evidence="7">
    <location>
        <begin position="240"/>
        <end position="260"/>
    </location>
</feature>
<evidence type="ECO:0000256" key="2">
    <source>
        <dbReference type="ARBA" id="ARBA00022692"/>
    </source>
</evidence>
<accession>A0A9W8WC31</accession>
<dbReference type="InterPro" id="IPR049326">
    <property type="entry name" value="Rhodopsin_dom_fungi"/>
</dbReference>
<keyword evidence="2 7" id="KW-0812">Transmembrane</keyword>
<evidence type="ECO:0000256" key="5">
    <source>
        <dbReference type="ARBA" id="ARBA00038359"/>
    </source>
</evidence>
<evidence type="ECO:0000259" key="8">
    <source>
        <dbReference type="Pfam" id="PF20684"/>
    </source>
</evidence>
<feature type="transmembrane region" description="Helical" evidence="7">
    <location>
        <begin position="204"/>
        <end position="224"/>
    </location>
</feature>
<evidence type="ECO:0000313" key="10">
    <source>
        <dbReference type="Proteomes" id="UP001140502"/>
    </source>
</evidence>
<feature type="transmembrane region" description="Helical" evidence="7">
    <location>
        <begin position="86"/>
        <end position="110"/>
    </location>
</feature>
<evidence type="ECO:0000313" key="9">
    <source>
        <dbReference type="EMBL" id="KAJ4319444.1"/>
    </source>
</evidence>
<gene>
    <name evidence="9" type="ORF">N0V84_006346</name>
</gene>
<dbReference type="OrthoDB" id="3936451at2759"/>
<feature type="region of interest" description="Disordered" evidence="6">
    <location>
        <begin position="278"/>
        <end position="301"/>
    </location>
</feature>
<comment type="similarity">
    <text evidence="5">Belongs to the SAT4 family.</text>
</comment>
<name>A0A9W8WC31_9HYPO</name>
<feature type="transmembrane region" description="Helical" evidence="7">
    <location>
        <begin position="43"/>
        <end position="66"/>
    </location>
</feature>
<organism evidence="9 10">
    <name type="scientific">Fusarium piperis</name>
    <dbReference type="NCBI Taxonomy" id="1435070"/>
    <lineage>
        <taxon>Eukaryota</taxon>
        <taxon>Fungi</taxon>
        <taxon>Dikarya</taxon>
        <taxon>Ascomycota</taxon>
        <taxon>Pezizomycotina</taxon>
        <taxon>Sordariomycetes</taxon>
        <taxon>Hypocreomycetidae</taxon>
        <taxon>Hypocreales</taxon>
        <taxon>Nectriaceae</taxon>
        <taxon>Fusarium</taxon>
        <taxon>Fusarium solani species complex</taxon>
    </lineage>
</organism>
<reference evidence="9" key="1">
    <citation type="submission" date="2022-10" db="EMBL/GenBank/DDBJ databases">
        <title>Tapping the CABI collections for fungal endophytes: first genome assemblies for Collariella, Neodidymelliopsis, Ascochyta clinopodiicola, Didymella pomorum, Didymosphaeria variabile, Neocosmospora piperis and Neocucurbitaria cava.</title>
        <authorList>
            <person name="Hill R."/>
        </authorList>
    </citation>
    <scope>NUCLEOTIDE SEQUENCE</scope>
    <source>
        <strain evidence="9">IMI 366586</strain>
    </source>
</reference>
<sequence length="365" mass="40792">MTIENRGPQLTAVCATFTTTAVIAVALRCYVRLRIVRNFGIDDWAMLGALVSFLILIAFTLLGVRYGTGRHYWDLKDTDVVLAMKFWWHCYLWYCITMITCKISIGLFLLRIAVRRVDVWIIYSAMAVTVLTCVAFFFITLFQCSPISFFWTRQAPGSCIDVDVIITITYVYSSFTVFCDFTFALLPIAMILKLNMNRRSKIALIPIMLMACVASAAVVVRFVYVKDFKNPDFLWATLDIAIWSTVEGGLGITAGSLATLRPLFRIIAPHLGFSTRGPSILQDSDQHEPRGLSGNSEGTRGRKKYDELFSLTDLKGRNGADTTTVVCESSGEGAHGTSKGRYNSSWVKQEKTKSNESEEELTTTG</sequence>
<keyword evidence="10" id="KW-1185">Reference proteome</keyword>
<evidence type="ECO:0000256" key="4">
    <source>
        <dbReference type="ARBA" id="ARBA00023136"/>
    </source>
</evidence>
<feature type="region of interest" description="Disordered" evidence="6">
    <location>
        <begin position="317"/>
        <end position="365"/>
    </location>
</feature>
<dbReference type="AlphaFoldDB" id="A0A9W8WC31"/>
<evidence type="ECO:0000256" key="6">
    <source>
        <dbReference type="SAM" id="MobiDB-lite"/>
    </source>
</evidence>
<dbReference type="Proteomes" id="UP001140502">
    <property type="component" value="Unassembled WGS sequence"/>
</dbReference>
<dbReference type="PANTHER" id="PTHR33048">
    <property type="entry name" value="PTH11-LIKE INTEGRAL MEMBRANE PROTEIN (AFU_ORTHOLOGUE AFUA_5G11245)"/>
    <property type="match status" value="1"/>
</dbReference>
<feature type="domain" description="Rhodopsin" evidence="8">
    <location>
        <begin position="27"/>
        <end position="265"/>
    </location>
</feature>